<dbReference type="GO" id="GO:0006412">
    <property type="term" value="P:translation"/>
    <property type="evidence" value="ECO:0007669"/>
    <property type="project" value="UniProtKB-UniRule"/>
</dbReference>
<evidence type="ECO:0000313" key="3">
    <source>
        <dbReference type="EMBL" id="KKS69266.1"/>
    </source>
</evidence>
<sequence length="182" mass="20393">MHTSTTLSIKVIKAPDSKLRIKTKPVKKVTPELIKIAREMIKMTKTFKDPEGVGLASTQIGRSERLFVAKIGKNGEFVTCFNPKIIKTSPKEKVFFEGCLSIPDVYGETTRPIAVSVEYQDETGQKVAKRLQGVSAWIFQHEVDHLNGTLFMDHVVSQKGRVFKVAGRDQTGSEIFEEVRLV</sequence>
<accession>A0A0G1DEK8</accession>
<keyword evidence="2" id="KW-0378">Hydrolase</keyword>
<dbReference type="PIRSF" id="PIRSF004749">
    <property type="entry name" value="Pep_def"/>
    <property type="match status" value="1"/>
</dbReference>
<evidence type="ECO:0000256" key="2">
    <source>
        <dbReference type="HAMAP-Rule" id="MF_00163"/>
    </source>
</evidence>
<dbReference type="PATRIC" id="fig|1618425.3.peg.806"/>
<comment type="cofactor">
    <cofactor evidence="2">
        <name>Fe(2+)</name>
        <dbReference type="ChEBI" id="CHEBI:29033"/>
    </cofactor>
    <text evidence="2">Binds 1 Fe(2+) ion.</text>
</comment>
<comment type="catalytic activity">
    <reaction evidence="2">
        <text>N-terminal N-formyl-L-methionyl-[peptide] + H2O = N-terminal L-methionyl-[peptide] + formate</text>
        <dbReference type="Rhea" id="RHEA:24420"/>
        <dbReference type="Rhea" id="RHEA-COMP:10639"/>
        <dbReference type="Rhea" id="RHEA-COMP:10640"/>
        <dbReference type="ChEBI" id="CHEBI:15377"/>
        <dbReference type="ChEBI" id="CHEBI:15740"/>
        <dbReference type="ChEBI" id="CHEBI:49298"/>
        <dbReference type="ChEBI" id="CHEBI:64731"/>
        <dbReference type="EC" id="3.5.1.88"/>
    </reaction>
</comment>
<dbReference type="NCBIfam" id="TIGR00079">
    <property type="entry name" value="pept_deformyl"/>
    <property type="match status" value="1"/>
</dbReference>
<dbReference type="EC" id="3.5.1.88" evidence="2"/>
<reference evidence="3 4" key="1">
    <citation type="journal article" date="2015" name="Nature">
        <title>rRNA introns, odd ribosomes, and small enigmatic genomes across a large radiation of phyla.</title>
        <authorList>
            <person name="Brown C.T."/>
            <person name="Hug L.A."/>
            <person name="Thomas B.C."/>
            <person name="Sharon I."/>
            <person name="Castelle C.J."/>
            <person name="Singh A."/>
            <person name="Wilkins M.J."/>
            <person name="Williams K.H."/>
            <person name="Banfield J.F."/>
        </authorList>
    </citation>
    <scope>NUCLEOTIDE SEQUENCE [LARGE SCALE GENOMIC DNA]</scope>
</reference>
<feature type="binding site" evidence="2">
    <location>
        <position position="141"/>
    </location>
    <ligand>
        <name>Fe cation</name>
        <dbReference type="ChEBI" id="CHEBI:24875"/>
    </ligand>
</feature>
<comment type="similarity">
    <text evidence="1 2">Belongs to the polypeptide deformylase family.</text>
</comment>
<comment type="function">
    <text evidence="2">Removes the formyl group from the N-terminal Met of newly synthesized proteins. Requires at least a dipeptide for an efficient rate of reaction. N-terminal L-methionine is a prerequisite for activity but the enzyme has broad specificity at other positions.</text>
</comment>
<feature type="binding site" evidence="2">
    <location>
        <position position="99"/>
    </location>
    <ligand>
        <name>Fe cation</name>
        <dbReference type="ChEBI" id="CHEBI:24875"/>
    </ligand>
</feature>
<dbReference type="GO" id="GO:0046872">
    <property type="term" value="F:metal ion binding"/>
    <property type="evidence" value="ECO:0007669"/>
    <property type="project" value="UniProtKB-KW"/>
</dbReference>
<dbReference type="Gene3D" id="3.90.45.10">
    <property type="entry name" value="Peptide deformylase"/>
    <property type="match status" value="1"/>
</dbReference>
<dbReference type="EMBL" id="LCEJ01000059">
    <property type="protein sequence ID" value="KKS69266.1"/>
    <property type="molecule type" value="Genomic_DNA"/>
</dbReference>
<comment type="caution">
    <text evidence="3">The sequence shown here is derived from an EMBL/GenBank/DDBJ whole genome shotgun (WGS) entry which is preliminary data.</text>
</comment>
<keyword evidence="2" id="KW-0648">Protein biosynthesis</keyword>
<name>A0A0G1DEK8_9BACT</name>
<dbReference type="InterPro" id="IPR023635">
    <property type="entry name" value="Peptide_deformylase"/>
</dbReference>
<dbReference type="AlphaFoldDB" id="A0A0G1DEK8"/>
<gene>
    <name evidence="2" type="primary">def</name>
    <name evidence="3" type="ORF">UV41_C0059G0010</name>
</gene>
<dbReference type="HAMAP" id="MF_00163">
    <property type="entry name" value="Pep_deformylase"/>
    <property type="match status" value="1"/>
</dbReference>
<keyword evidence="2" id="KW-0408">Iron</keyword>
<dbReference type="SUPFAM" id="SSF56420">
    <property type="entry name" value="Peptide deformylase"/>
    <property type="match status" value="1"/>
</dbReference>
<proteinExistence type="inferred from homology"/>
<feature type="active site" evidence="2">
    <location>
        <position position="142"/>
    </location>
</feature>
<organism evidence="3 4">
    <name type="scientific">Candidatus Daviesbacteria bacterium GW2011_GWA2_42_7</name>
    <dbReference type="NCBI Taxonomy" id="1618425"/>
    <lineage>
        <taxon>Bacteria</taxon>
        <taxon>Candidatus Daviesiibacteriota</taxon>
    </lineage>
</organism>
<dbReference type="PANTHER" id="PTHR10458:SF22">
    <property type="entry name" value="PEPTIDE DEFORMYLASE"/>
    <property type="match status" value="1"/>
</dbReference>
<keyword evidence="2" id="KW-0479">Metal-binding</keyword>
<dbReference type="PRINTS" id="PR01576">
    <property type="entry name" value="PDEFORMYLASE"/>
</dbReference>
<dbReference type="NCBIfam" id="NF001159">
    <property type="entry name" value="PRK00150.1-3"/>
    <property type="match status" value="1"/>
</dbReference>
<protein>
    <recommendedName>
        <fullName evidence="2">Peptide deformylase</fullName>
        <shortName evidence="2">PDF</shortName>
        <ecNumber evidence="2">3.5.1.88</ecNumber>
    </recommendedName>
    <alternativeName>
        <fullName evidence="2">Polypeptide deformylase</fullName>
    </alternativeName>
</protein>
<dbReference type="PANTHER" id="PTHR10458">
    <property type="entry name" value="PEPTIDE DEFORMYLASE"/>
    <property type="match status" value="1"/>
</dbReference>
<dbReference type="InterPro" id="IPR036821">
    <property type="entry name" value="Peptide_deformylase_sf"/>
</dbReference>
<feature type="binding site" evidence="2">
    <location>
        <position position="145"/>
    </location>
    <ligand>
        <name>Fe cation</name>
        <dbReference type="ChEBI" id="CHEBI:24875"/>
    </ligand>
</feature>
<dbReference type="GO" id="GO:0042586">
    <property type="term" value="F:peptide deformylase activity"/>
    <property type="evidence" value="ECO:0007669"/>
    <property type="project" value="UniProtKB-UniRule"/>
</dbReference>
<dbReference type="CDD" id="cd00487">
    <property type="entry name" value="Pep_deformylase"/>
    <property type="match status" value="1"/>
</dbReference>
<evidence type="ECO:0000313" key="4">
    <source>
        <dbReference type="Proteomes" id="UP000034785"/>
    </source>
</evidence>
<dbReference type="Pfam" id="PF01327">
    <property type="entry name" value="Pep_deformylase"/>
    <property type="match status" value="1"/>
</dbReference>
<evidence type="ECO:0000256" key="1">
    <source>
        <dbReference type="ARBA" id="ARBA00010759"/>
    </source>
</evidence>
<dbReference type="Proteomes" id="UP000034785">
    <property type="component" value="Unassembled WGS sequence"/>
</dbReference>